<dbReference type="PANTHER" id="PTHR43591:SF24">
    <property type="entry name" value="2-METHOXY-6-POLYPRENYL-1,4-BENZOQUINOL METHYLASE, MITOCHONDRIAL"/>
    <property type="match status" value="1"/>
</dbReference>
<dbReference type="GO" id="GO:0008757">
    <property type="term" value="F:S-adenosylmethionine-dependent methyltransferase activity"/>
    <property type="evidence" value="ECO:0007669"/>
    <property type="project" value="InterPro"/>
</dbReference>
<dbReference type="PANTHER" id="PTHR43591">
    <property type="entry name" value="METHYLTRANSFERASE"/>
    <property type="match status" value="1"/>
</dbReference>
<reference evidence="2 3" key="1">
    <citation type="submission" date="2020-07" db="EMBL/GenBank/DDBJ databases">
        <title>Sequencing the genomes of 1000 actinobacteria strains.</title>
        <authorList>
            <person name="Klenk H.-P."/>
        </authorList>
    </citation>
    <scope>NUCLEOTIDE SEQUENCE [LARGE SCALE GENOMIC DNA]</scope>
    <source>
        <strain evidence="2 3">DSM 22185</strain>
    </source>
</reference>
<dbReference type="InterPro" id="IPR013216">
    <property type="entry name" value="Methyltransf_11"/>
</dbReference>
<dbReference type="RefSeq" id="WP_179434789.1">
    <property type="nucleotide sequence ID" value="NZ_BAABLC010000004.1"/>
</dbReference>
<dbReference type="SUPFAM" id="SSF53335">
    <property type="entry name" value="S-adenosyl-L-methionine-dependent methyltransferases"/>
    <property type="match status" value="1"/>
</dbReference>
<keyword evidence="2" id="KW-0808">Transferase</keyword>
<evidence type="ECO:0000313" key="3">
    <source>
        <dbReference type="Proteomes" id="UP000552045"/>
    </source>
</evidence>
<comment type="caution">
    <text evidence="2">The sequence shown here is derived from an EMBL/GenBank/DDBJ whole genome shotgun (WGS) entry which is preliminary data.</text>
</comment>
<dbReference type="GO" id="GO:0032259">
    <property type="term" value="P:methylation"/>
    <property type="evidence" value="ECO:0007669"/>
    <property type="project" value="UniProtKB-KW"/>
</dbReference>
<dbReference type="EMBL" id="JACCBH010000001">
    <property type="protein sequence ID" value="NYD55611.1"/>
    <property type="molecule type" value="Genomic_DNA"/>
</dbReference>
<feature type="domain" description="Methyltransferase type 11" evidence="1">
    <location>
        <begin position="45"/>
        <end position="137"/>
    </location>
</feature>
<gene>
    <name evidence="2" type="ORF">BKA02_002666</name>
</gene>
<dbReference type="Gene3D" id="3.40.50.150">
    <property type="entry name" value="Vaccinia Virus protein VP39"/>
    <property type="match status" value="1"/>
</dbReference>
<organism evidence="2 3">
    <name type="scientific">Microbacterium pseudoresistens</name>
    <dbReference type="NCBI Taxonomy" id="640634"/>
    <lineage>
        <taxon>Bacteria</taxon>
        <taxon>Bacillati</taxon>
        <taxon>Actinomycetota</taxon>
        <taxon>Actinomycetes</taxon>
        <taxon>Micrococcales</taxon>
        <taxon>Microbacteriaceae</taxon>
        <taxon>Microbacterium</taxon>
    </lineage>
</organism>
<keyword evidence="2" id="KW-0830">Ubiquinone</keyword>
<proteinExistence type="predicted"/>
<accession>A0A7Y9JNZ4</accession>
<evidence type="ECO:0000313" key="2">
    <source>
        <dbReference type="EMBL" id="NYD55611.1"/>
    </source>
</evidence>
<dbReference type="CDD" id="cd02440">
    <property type="entry name" value="AdoMet_MTases"/>
    <property type="match status" value="1"/>
</dbReference>
<name>A0A7Y9JNZ4_9MICO</name>
<protein>
    <submittedName>
        <fullName evidence="2">Ubiquinone/menaquinone biosynthesis C-methylase UbiE</fullName>
    </submittedName>
</protein>
<dbReference type="InterPro" id="IPR029063">
    <property type="entry name" value="SAM-dependent_MTases_sf"/>
</dbReference>
<evidence type="ECO:0000259" key="1">
    <source>
        <dbReference type="Pfam" id="PF08241"/>
    </source>
</evidence>
<sequence length="201" mass="21504">MDDVEKVIAGVFDERADSYDDKPFHHDLTTAIAEFIDLSAVSRVVDLATGTGLMLRALDARTPGLALTGVDISERMLAIAAHALPHASWVLASAASTGLPDASTDLVTCVTALHLMPDKDGVLGECRRLLAPNGRLVTATFSEGGRRPSPSRYLGSAVDHDSFSTQEALRQTMGASGFALARHQRWEDATHIMGLAEFLPH</sequence>
<keyword evidence="3" id="KW-1185">Reference proteome</keyword>
<dbReference type="Proteomes" id="UP000552045">
    <property type="component" value="Unassembled WGS sequence"/>
</dbReference>
<dbReference type="Pfam" id="PF08241">
    <property type="entry name" value="Methyltransf_11"/>
    <property type="match status" value="1"/>
</dbReference>
<keyword evidence="2" id="KW-0489">Methyltransferase</keyword>
<dbReference type="AlphaFoldDB" id="A0A7Y9JNZ4"/>